<gene>
    <name evidence="1" type="ORF">NCTC10643_01865</name>
</gene>
<evidence type="ECO:0000313" key="2">
    <source>
        <dbReference type="Proteomes" id="UP000271188"/>
    </source>
</evidence>
<dbReference type="RefSeq" id="WP_232019669.1">
    <property type="nucleotide sequence ID" value="NZ_LR134495.1"/>
</dbReference>
<sequence length="166" mass="18633">MMAFHRFGKYIFPVIATAFSIDVLVPSISPLQTIPTFQKSIECDDYLVEETVRRFINDGVRRKNVQVNYLAQNLLDRASNGIDRSNPLWDGLMRGLEGLGEVAEETTRGSNFIAFSSFESKEISDQNGIKQCRVMANSVGNKFSGNAEYITHNYIVSIRGNQVSID</sequence>
<organism evidence="1 2">
    <name type="scientific">Mannheimia haemolytica</name>
    <name type="common">Pasteurella haemolytica</name>
    <dbReference type="NCBI Taxonomy" id="75985"/>
    <lineage>
        <taxon>Bacteria</taxon>
        <taxon>Pseudomonadati</taxon>
        <taxon>Pseudomonadota</taxon>
        <taxon>Gammaproteobacteria</taxon>
        <taxon>Pasteurellales</taxon>
        <taxon>Pasteurellaceae</taxon>
        <taxon>Mannheimia</taxon>
    </lineage>
</organism>
<dbReference type="EMBL" id="LR134495">
    <property type="protein sequence ID" value="VEI77976.1"/>
    <property type="molecule type" value="Genomic_DNA"/>
</dbReference>
<dbReference type="AlphaFoldDB" id="A0A3S4XYR6"/>
<reference evidence="1" key="1">
    <citation type="submission" date="2018-12" db="EMBL/GenBank/DDBJ databases">
        <authorList>
            <consortium name="Pathogen Informatics"/>
        </authorList>
    </citation>
    <scope>NUCLEOTIDE SEQUENCE [LARGE SCALE GENOMIC DNA]</scope>
    <source>
        <strain evidence="1">NCTC10643</strain>
    </source>
</reference>
<name>A0A3S4XYR6_MANHA</name>
<accession>A0A3S4XYR6</accession>
<proteinExistence type="predicted"/>
<evidence type="ECO:0000313" key="1">
    <source>
        <dbReference type="EMBL" id="VEI77976.1"/>
    </source>
</evidence>
<dbReference type="Proteomes" id="UP000271188">
    <property type="component" value="Chromosome"/>
</dbReference>
<protein>
    <submittedName>
        <fullName evidence="1">Uncharacterized protein</fullName>
    </submittedName>
</protein>